<reference evidence="2 3" key="1">
    <citation type="journal article" date="2019" name="Int. J. Syst. Evol. Microbiol.">
        <title>The Global Catalogue of Microorganisms (GCM) 10K type strain sequencing project: providing services to taxonomists for standard genome sequencing and annotation.</title>
        <authorList>
            <consortium name="The Broad Institute Genomics Platform"/>
            <consortium name="The Broad Institute Genome Sequencing Center for Infectious Disease"/>
            <person name="Wu L."/>
            <person name="Ma J."/>
        </authorList>
    </citation>
    <scope>NUCLEOTIDE SEQUENCE [LARGE SCALE GENOMIC DNA]</scope>
    <source>
        <strain evidence="2 3">CGMCC 1.12543</strain>
    </source>
</reference>
<name>A0ABD5RJL3_9EURY</name>
<dbReference type="PANTHER" id="PTHR39081">
    <property type="entry name" value="MUT7-C DOMAIN-CONTAINING PROTEIN"/>
    <property type="match status" value="1"/>
</dbReference>
<comment type="caution">
    <text evidence="2">The sequence shown here is derived from an EMBL/GenBank/DDBJ whole genome shotgun (WGS) entry which is preliminary data.</text>
</comment>
<keyword evidence="3" id="KW-1185">Reference proteome</keyword>
<accession>A0ABD5RJL3</accession>
<proteinExistence type="predicted"/>
<dbReference type="Proteomes" id="UP001596099">
    <property type="component" value="Unassembled WGS sequence"/>
</dbReference>
<dbReference type="AlphaFoldDB" id="A0ABD5RJL3"/>
<dbReference type="RefSeq" id="WP_368408962.1">
    <property type="nucleotide sequence ID" value="NZ_JALLGW010000001.1"/>
</dbReference>
<organism evidence="2 3">
    <name type="scientific">Halomarina salina</name>
    <dbReference type="NCBI Taxonomy" id="1872699"/>
    <lineage>
        <taxon>Archaea</taxon>
        <taxon>Methanobacteriati</taxon>
        <taxon>Methanobacteriota</taxon>
        <taxon>Stenosarchaea group</taxon>
        <taxon>Halobacteria</taxon>
        <taxon>Halobacteriales</taxon>
        <taxon>Natronomonadaceae</taxon>
        <taxon>Halomarina</taxon>
    </lineage>
</organism>
<gene>
    <name evidence="2" type="ORF">ACFPYI_04850</name>
</gene>
<evidence type="ECO:0000313" key="3">
    <source>
        <dbReference type="Proteomes" id="UP001596099"/>
    </source>
</evidence>
<evidence type="ECO:0000313" key="2">
    <source>
        <dbReference type="EMBL" id="MFC5970655.1"/>
    </source>
</evidence>
<protein>
    <submittedName>
        <fullName evidence="2">Mut7-C RNAse domain-containing protein</fullName>
    </submittedName>
</protein>
<dbReference type="Pfam" id="PF01927">
    <property type="entry name" value="Mut7-C"/>
    <property type="match status" value="1"/>
</dbReference>
<dbReference type="PANTHER" id="PTHR39081:SF1">
    <property type="entry name" value="MUT7-C RNASE DOMAIN-CONTAINING PROTEIN"/>
    <property type="match status" value="1"/>
</dbReference>
<dbReference type="EMBL" id="JBHSQH010000001">
    <property type="protein sequence ID" value="MFC5970655.1"/>
    <property type="molecule type" value="Genomic_DNA"/>
</dbReference>
<sequence length="170" mass="18956">MRLLLDVMCGGLRSYLRMCGHDTVYALDRDDEREAAASECEAAASKREAAASNNDALLERSEGEDRTLVTRNVQLAGRASASMLLRERDVVHQLGELHEAGVDLTLDETPTYCGSCNGLLERVAPEEPTAEYAPDPRDERVWRCVDCGQQFWRGSHWDSVRETLDVVRAS</sequence>
<dbReference type="InterPro" id="IPR002782">
    <property type="entry name" value="Mut7-C_RNAse_dom"/>
</dbReference>
<feature type="domain" description="Mut7-C RNAse" evidence="1">
    <location>
        <begin position="1"/>
        <end position="163"/>
    </location>
</feature>
<evidence type="ECO:0000259" key="1">
    <source>
        <dbReference type="Pfam" id="PF01927"/>
    </source>
</evidence>